<evidence type="ECO:0000313" key="1">
    <source>
        <dbReference type="EMBL" id="GAI33901.1"/>
    </source>
</evidence>
<comment type="caution">
    <text evidence="1">The sequence shown here is derived from an EMBL/GenBank/DDBJ whole genome shotgun (WGS) entry which is preliminary data.</text>
</comment>
<protein>
    <submittedName>
        <fullName evidence="1">Uncharacterized protein</fullName>
    </submittedName>
</protein>
<gene>
    <name evidence="1" type="ORF">S06H3_45523</name>
</gene>
<feature type="non-terminal residue" evidence="1">
    <location>
        <position position="1"/>
    </location>
</feature>
<name>X1NUL0_9ZZZZ</name>
<reference evidence="1" key="1">
    <citation type="journal article" date="2014" name="Front. Microbiol.">
        <title>High frequency of phylogenetically diverse reductive dehalogenase-homologous genes in deep subseafloor sedimentary metagenomes.</title>
        <authorList>
            <person name="Kawai M."/>
            <person name="Futagami T."/>
            <person name="Toyoda A."/>
            <person name="Takaki Y."/>
            <person name="Nishi S."/>
            <person name="Hori S."/>
            <person name="Arai W."/>
            <person name="Tsubouchi T."/>
            <person name="Morono Y."/>
            <person name="Uchiyama I."/>
            <person name="Ito T."/>
            <person name="Fujiyama A."/>
            <person name="Inagaki F."/>
            <person name="Takami H."/>
        </authorList>
    </citation>
    <scope>NUCLEOTIDE SEQUENCE</scope>
    <source>
        <strain evidence="1">Expedition CK06-06</strain>
    </source>
</reference>
<dbReference type="EMBL" id="BARV01028435">
    <property type="protein sequence ID" value="GAI33901.1"/>
    <property type="molecule type" value="Genomic_DNA"/>
</dbReference>
<proteinExistence type="predicted"/>
<sequence>CERGARGDRLTEKIIAENAWLNWGRGGHFIELYLGEGKGNVQISIPRSADILGSLRHRKMLAFKVLRNTWSVKTVKLGFKMPDQAQRFQEALADADDILYIRAKKSRSTEKAR</sequence>
<organism evidence="1">
    <name type="scientific">marine sediment metagenome</name>
    <dbReference type="NCBI Taxonomy" id="412755"/>
    <lineage>
        <taxon>unclassified sequences</taxon>
        <taxon>metagenomes</taxon>
        <taxon>ecological metagenomes</taxon>
    </lineage>
</organism>
<dbReference type="AlphaFoldDB" id="X1NUL0"/>
<accession>X1NUL0</accession>